<dbReference type="CDD" id="cd01449">
    <property type="entry name" value="TST_Repeat_2"/>
    <property type="match status" value="1"/>
</dbReference>
<proteinExistence type="predicted"/>
<dbReference type="CDD" id="cd01448">
    <property type="entry name" value="TST_Repeat_1"/>
    <property type="match status" value="1"/>
</dbReference>
<reference evidence="4 5" key="1">
    <citation type="journal article" date="2008" name="Nature">
        <title>The Phaeodactylum genome reveals the evolutionary history of diatom genomes.</title>
        <authorList>
            <person name="Bowler C."/>
            <person name="Allen A.E."/>
            <person name="Badger J.H."/>
            <person name="Grimwood J."/>
            <person name="Jabbari K."/>
            <person name="Kuo A."/>
            <person name="Maheswari U."/>
            <person name="Martens C."/>
            <person name="Maumus F."/>
            <person name="Otillar R.P."/>
            <person name="Rayko E."/>
            <person name="Salamov A."/>
            <person name="Vandepoele K."/>
            <person name="Beszteri B."/>
            <person name="Gruber A."/>
            <person name="Heijde M."/>
            <person name="Katinka M."/>
            <person name="Mock T."/>
            <person name="Valentin K."/>
            <person name="Verret F."/>
            <person name="Berges J.A."/>
            <person name="Brownlee C."/>
            <person name="Cadoret J.P."/>
            <person name="Chiovitti A."/>
            <person name="Choi C.J."/>
            <person name="Coesel S."/>
            <person name="De Martino A."/>
            <person name="Detter J.C."/>
            <person name="Durkin C."/>
            <person name="Falciatore A."/>
            <person name="Fournet J."/>
            <person name="Haruta M."/>
            <person name="Huysman M.J."/>
            <person name="Jenkins B.D."/>
            <person name="Jiroutova K."/>
            <person name="Jorgensen R.E."/>
            <person name="Joubert Y."/>
            <person name="Kaplan A."/>
            <person name="Kroger N."/>
            <person name="Kroth P.G."/>
            <person name="La Roche J."/>
            <person name="Lindquist E."/>
            <person name="Lommer M."/>
            <person name="Martin-Jezequel V."/>
            <person name="Lopez P.J."/>
            <person name="Lucas S."/>
            <person name="Mangogna M."/>
            <person name="McGinnis K."/>
            <person name="Medlin L.K."/>
            <person name="Montsant A."/>
            <person name="Oudot-Le Secq M.P."/>
            <person name="Napoli C."/>
            <person name="Obornik M."/>
            <person name="Parker M.S."/>
            <person name="Petit J.L."/>
            <person name="Porcel B.M."/>
            <person name="Poulsen N."/>
            <person name="Robison M."/>
            <person name="Rychlewski L."/>
            <person name="Rynearson T.A."/>
            <person name="Schmutz J."/>
            <person name="Shapiro H."/>
            <person name="Siaut M."/>
            <person name="Stanley M."/>
            <person name="Sussman M.R."/>
            <person name="Taylor A.R."/>
            <person name="Vardi A."/>
            <person name="von Dassow P."/>
            <person name="Vyverman W."/>
            <person name="Willis A."/>
            <person name="Wyrwicz L.S."/>
            <person name="Rokhsar D.S."/>
            <person name="Weissenbach J."/>
            <person name="Armbrust E.V."/>
            <person name="Green B.R."/>
            <person name="Van de Peer Y."/>
            <person name="Grigoriev I.V."/>
        </authorList>
    </citation>
    <scope>NUCLEOTIDE SEQUENCE [LARGE SCALE GENOMIC DNA]</scope>
    <source>
        <strain evidence="4 5">CCAP 1055/1</strain>
    </source>
</reference>
<dbReference type="STRING" id="556484.B7FRH3"/>
<dbReference type="GeneID" id="7196678"/>
<keyword evidence="1" id="KW-0808">Transferase</keyword>
<dbReference type="PROSITE" id="PS50206">
    <property type="entry name" value="RHODANESE_3"/>
    <property type="match status" value="2"/>
</dbReference>
<feature type="domain" description="Rhodanese" evidence="3">
    <location>
        <begin position="174"/>
        <end position="294"/>
    </location>
</feature>
<dbReference type="RefSeq" id="XP_002177041.1">
    <property type="nucleotide sequence ID" value="XM_002177005.1"/>
</dbReference>
<dbReference type="InterPro" id="IPR001763">
    <property type="entry name" value="Rhodanese-like_dom"/>
</dbReference>
<reference evidence="5" key="2">
    <citation type="submission" date="2008-08" db="EMBL/GenBank/DDBJ databases">
        <authorList>
            <consortium name="Diatom Consortium"/>
            <person name="Grigoriev I."/>
            <person name="Grimwood J."/>
            <person name="Kuo A."/>
            <person name="Otillar R.P."/>
            <person name="Salamov A."/>
            <person name="Detter J.C."/>
            <person name="Lindquist E."/>
            <person name="Shapiro H."/>
            <person name="Lucas S."/>
            <person name="Glavina del Rio T."/>
            <person name="Pitluck S."/>
            <person name="Rokhsar D."/>
            <person name="Bowler C."/>
        </authorList>
    </citation>
    <scope>GENOME REANNOTATION</scope>
    <source>
        <strain evidence="5">CCAP 1055/1</strain>
    </source>
</reference>
<dbReference type="Proteomes" id="UP000000759">
    <property type="component" value="Chromosome 1"/>
</dbReference>
<dbReference type="PANTHER" id="PTHR11364:SF27">
    <property type="entry name" value="SULFURTRANSFERASE"/>
    <property type="match status" value="1"/>
</dbReference>
<evidence type="ECO:0000313" key="4">
    <source>
        <dbReference type="EMBL" id="EEC51504.1"/>
    </source>
</evidence>
<feature type="domain" description="Rhodanese" evidence="3">
    <location>
        <begin position="24"/>
        <end position="149"/>
    </location>
</feature>
<dbReference type="SMART" id="SM00450">
    <property type="entry name" value="RHOD"/>
    <property type="match status" value="2"/>
</dbReference>
<keyword evidence="5" id="KW-1185">Reference proteome</keyword>
<dbReference type="KEGG" id="pti:PHATRDRAFT_17215"/>
<dbReference type="InterPro" id="IPR045078">
    <property type="entry name" value="TST/MPST-like"/>
</dbReference>
<dbReference type="Pfam" id="PF00581">
    <property type="entry name" value="Rhodanese"/>
    <property type="match status" value="2"/>
</dbReference>
<dbReference type="PANTHER" id="PTHR11364">
    <property type="entry name" value="THIOSULFATE SULFERTANSFERASE"/>
    <property type="match status" value="1"/>
</dbReference>
<dbReference type="EMBL" id="CM000605">
    <property type="protein sequence ID" value="EEC51504.1"/>
    <property type="molecule type" value="Genomic_DNA"/>
</dbReference>
<dbReference type="Gene3D" id="3.40.250.10">
    <property type="entry name" value="Rhodanese-like domain"/>
    <property type="match status" value="2"/>
</dbReference>
<dbReference type="OrthoDB" id="270167at2759"/>
<protein>
    <recommendedName>
        <fullName evidence="3">Rhodanese domain-containing protein</fullName>
    </recommendedName>
</protein>
<dbReference type="InterPro" id="IPR036873">
    <property type="entry name" value="Rhodanese-like_dom_sf"/>
</dbReference>
<evidence type="ECO:0000259" key="3">
    <source>
        <dbReference type="PROSITE" id="PS50206"/>
    </source>
</evidence>
<keyword evidence="2" id="KW-0677">Repeat</keyword>
<dbReference type="InParanoid" id="B7FRH3"/>
<dbReference type="SUPFAM" id="SSF52821">
    <property type="entry name" value="Rhodanese/Cell cycle control phosphatase"/>
    <property type="match status" value="2"/>
</dbReference>
<sequence length="297" mass="32726">MTNLDEILGTRLQIPVADAIAVHGDENVKFVDGSWWLPNQNRNARQEFEIGPRIRGAIFLDIDDVANKGASSNPKNLPHMMPSAKLFSAAMDAMSIVNKDHLIVYGQEGCPYLHRAWYQFICMGHDNSKVHLLEGSFQDWEEADGPVDISAKNARNIMDMDRVRQICDNTSEEDTNNVTIVDARSPDRFYGRVDEPRPGLRLGHMPGAKNVFFMDLLNANHPSQLKAIADLEKVFSKAGVNVYGSNRIVASCGSGATACTIVAALTACGRDPSTLYVYDGSWTEWGADPGVPITKED</sequence>
<name>B7FRH3_PHATC</name>
<dbReference type="AlphaFoldDB" id="B7FRH3"/>
<evidence type="ECO:0000256" key="1">
    <source>
        <dbReference type="ARBA" id="ARBA00022679"/>
    </source>
</evidence>
<dbReference type="PaxDb" id="2850-Phatr17215"/>
<dbReference type="HOGENOM" id="CLU_031618_3_1_1"/>
<evidence type="ECO:0000313" key="5">
    <source>
        <dbReference type="Proteomes" id="UP000000759"/>
    </source>
</evidence>
<dbReference type="GO" id="GO:0004792">
    <property type="term" value="F:thiosulfate-cyanide sulfurtransferase activity"/>
    <property type="evidence" value="ECO:0007669"/>
    <property type="project" value="TreeGrafter"/>
</dbReference>
<organism evidence="4 5">
    <name type="scientific">Phaeodactylum tricornutum (strain CCAP 1055/1)</name>
    <dbReference type="NCBI Taxonomy" id="556484"/>
    <lineage>
        <taxon>Eukaryota</taxon>
        <taxon>Sar</taxon>
        <taxon>Stramenopiles</taxon>
        <taxon>Ochrophyta</taxon>
        <taxon>Bacillariophyta</taxon>
        <taxon>Bacillariophyceae</taxon>
        <taxon>Bacillariophycidae</taxon>
        <taxon>Naviculales</taxon>
        <taxon>Phaeodactylaceae</taxon>
        <taxon>Phaeodactylum</taxon>
    </lineage>
</organism>
<dbReference type="GO" id="GO:0005739">
    <property type="term" value="C:mitochondrion"/>
    <property type="evidence" value="ECO:0007669"/>
    <property type="project" value="TreeGrafter"/>
</dbReference>
<accession>B7FRH3</accession>
<evidence type="ECO:0000256" key="2">
    <source>
        <dbReference type="ARBA" id="ARBA00022737"/>
    </source>
</evidence>
<dbReference type="eggNOG" id="KOG1529">
    <property type="taxonomic scope" value="Eukaryota"/>
</dbReference>
<gene>
    <name evidence="4" type="ORF">PHATRDRAFT_17215</name>
</gene>